<evidence type="ECO:0000313" key="6">
    <source>
        <dbReference type="Proteomes" id="UP000026915"/>
    </source>
</evidence>
<feature type="domain" description="Disease resistance R13L4/SHOC-2-like LRR" evidence="4">
    <location>
        <begin position="208"/>
        <end position="535"/>
    </location>
</feature>
<dbReference type="SUPFAM" id="SSF52540">
    <property type="entry name" value="P-loop containing nucleoside triphosphate hydrolases"/>
    <property type="match status" value="1"/>
</dbReference>
<evidence type="ECO:0000259" key="4">
    <source>
        <dbReference type="Pfam" id="PF23598"/>
    </source>
</evidence>
<dbReference type="SUPFAM" id="SSF52058">
    <property type="entry name" value="L domain-like"/>
    <property type="match status" value="1"/>
</dbReference>
<dbReference type="STRING" id="3641.A0A061FMT1"/>
<keyword evidence="6" id="KW-1185">Reference proteome</keyword>
<dbReference type="HOGENOM" id="CLU_000837_25_4_1"/>
<dbReference type="Gene3D" id="1.10.8.430">
    <property type="entry name" value="Helical domain of apoptotic protease-activating factors"/>
    <property type="match status" value="1"/>
</dbReference>
<dbReference type="Pfam" id="PF23598">
    <property type="entry name" value="LRR_14"/>
    <property type="match status" value="1"/>
</dbReference>
<dbReference type="InterPro" id="IPR036388">
    <property type="entry name" value="WH-like_DNA-bd_sf"/>
</dbReference>
<evidence type="ECO:0000313" key="5">
    <source>
        <dbReference type="EMBL" id="EOY17997.1"/>
    </source>
</evidence>
<dbReference type="Gene3D" id="1.10.10.10">
    <property type="entry name" value="Winged helix-like DNA-binding domain superfamily/Winged helix DNA-binding domain"/>
    <property type="match status" value="1"/>
</dbReference>
<sequence>MLGRMMVKKCGGLPLAIAVLGGLLATKGTMVEWEMVQRNINAHLNNFPQLNDYGNVNGILVLSYNELPFHLKPCFLYIGHYPEDWEISKKELIRLWIAEGFISPSWESRERMLMEEVAERFLEELIDRCLVQVGQRDHTGTGVKTCRIHDLLRDLCVRKVQNENFLEIIQPSWMENDGHVNLTLSMARRIAIHPSKRYVSLKENHPNLRSLLFFQEELIELNISKCNDFKFLRVLKLVRNDVYKWRVPSEIGNLLHLRYLKLRSSISGGVILPRSIDKLKNLHTLDIFSLKSSIPHVLLKWRRLRHIVVDDLSIKDVDLLGRDILKNIETLKNIWSKSLIQNNAVLDLTNIRTLVIIFKSSKDVELIVKALIESQRLRSLYMRLEYSVSSPDLEPLSCYHHLSQLSFKGEIQEDPHPSHHVLKFLPANIVKLTLEDSRMKQDPMAVLGKLRHLRTLRLWPSSYKGYKMVCSVNDFLQLDFLQIWYLPELEEWHIEEGTMPRLRSLTLYKVPNLRIFPEGLRYLTTLQEINIEGMKRSLAEAENFFTGATNPPSD</sequence>
<dbReference type="InParanoid" id="A0A061FMT1"/>
<reference evidence="5 6" key="1">
    <citation type="journal article" date="2013" name="Genome Biol.">
        <title>The genome sequence of the most widely cultivated cacao type and its use to identify candidate genes regulating pod color.</title>
        <authorList>
            <person name="Motamayor J.C."/>
            <person name="Mockaitis K."/>
            <person name="Schmutz J."/>
            <person name="Haiminen N."/>
            <person name="Iii D.L."/>
            <person name="Cornejo O."/>
            <person name="Findley S.D."/>
            <person name="Zheng P."/>
            <person name="Utro F."/>
            <person name="Royaert S."/>
            <person name="Saski C."/>
            <person name="Jenkins J."/>
            <person name="Podicheti R."/>
            <person name="Zhao M."/>
            <person name="Scheffler B.E."/>
            <person name="Stack J.C."/>
            <person name="Feltus F.A."/>
            <person name="Mustiga G.M."/>
            <person name="Amores F."/>
            <person name="Phillips W."/>
            <person name="Marelli J.P."/>
            <person name="May G.D."/>
            <person name="Shapiro H."/>
            <person name="Ma J."/>
            <person name="Bustamante C.D."/>
            <person name="Schnell R.J."/>
            <person name="Main D."/>
            <person name="Gilbert D."/>
            <person name="Parida L."/>
            <person name="Kuhn D.N."/>
        </authorList>
    </citation>
    <scope>NUCLEOTIDE SEQUENCE [LARGE SCALE GENOMIC DNA]</scope>
    <source>
        <strain evidence="6">cv. Matina 1-6</strain>
    </source>
</reference>
<gene>
    <name evidence="5" type="ORF">TCM_042673</name>
</gene>
<dbReference type="InterPro" id="IPR055414">
    <property type="entry name" value="LRR_R13L4/SHOC2-like"/>
</dbReference>
<dbReference type="eggNOG" id="KOG4658">
    <property type="taxonomic scope" value="Eukaryota"/>
</dbReference>
<evidence type="ECO:0000259" key="3">
    <source>
        <dbReference type="Pfam" id="PF23559"/>
    </source>
</evidence>
<dbReference type="GO" id="GO:0006952">
    <property type="term" value="P:defense response"/>
    <property type="evidence" value="ECO:0007669"/>
    <property type="project" value="UniProtKB-KW"/>
</dbReference>
<dbReference type="Gramene" id="EOY17997">
    <property type="protein sequence ID" value="EOY17997"/>
    <property type="gene ID" value="TCM_042673"/>
</dbReference>
<dbReference type="InterPro" id="IPR027417">
    <property type="entry name" value="P-loop_NTPase"/>
</dbReference>
<evidence type="ECO:0000256" key="1">
    <source>
        <dbReference type="ARBA" id="ARBA00022737"/>
    </source>
</evidence>
<dbReference type="FunFam" id="1.10.10.10:FF:000322">
    <property type="entry name" value="Probable disease resistance protein At1g63360"/>
    <property type="match status" value="1"/>
</dbReference>
<dbReference type="EMBL" id="CM001888">
    <property type="protein sequence ID" value="EOY17997.1"/>
    <property type="molecule type" value="Genomic_DNA"/>
</dbReference>
<dbReference type="Pfam" id="PF23559">
    <property type="entry name" value="WHD_DRP"/>
    <property type="match status" value="1"/>
</dbReference>
<evidence type="ECO:0000256" key="2">
    <source>
        <dbReference type="ARBA" id="ARBA00022821"/>
    </source>
</evidence>
<dbReference type="GO" id="GO:0051707">
    <property type="term" value="P:response to other organism"/>
    <property type="evidence" value="ECO:0007669"/>
    <property type="project" value="UniProtKB-ARBA"/>
</dbReference>
<dbReference type="PANTHER" id="PTHR23155:SF1185">
    <property type="entry name" value="DISEASE RESISTANCE RPP8-LIKE PROTEIN 3-RELATED"/>
    <property type="match status" value="1"/>
</dbReference>
<dbReference type="InterPro" id="IPR042197">
    <property type="entry name" value="Apaf_helical"/>
</dbReference>
<dbReference type="AlphaFoldDB" id="A0A061FMT1"/>
<dbReference type="PANTHER" id="PTHR23155">
    <property type="entry name" value="DISEASE RESISTANCE PROTEIN RP"/>
    <property type="match status" value="1"/>
</dbReference>
<name>A0A061FMT1_THECC</name>
<dbReference type="Proteomes" id="UP000026915">
    <property type="component" value="Chromosome 10"/>
</dbReference>
<dbReference type="InterPro" id="IPR044974">
    <property type="entry name" value="Disease_R_plants"/>
</dbReference>
<protein>
    <submittedName>
        <fullName evidence="5">Disease resistance protein RPP8, putative</fullName>
    </submittedName>
</protein>
<keyword evidence="2" id="KW-0611">Plant defense</keyword>
<organism evidence="5 6">
    <name type="scientific">Theobroma cacao</name>
    <name type="common">Cacao</name>
    <name type="synonym">Cocoa</name>
    <dbReference type="NCBI Taxonomy" id="3641"/>
    <lineage>
        <taxon>Eukaryota</taxon>
        <taxon>Viridiplantae</taxon>
        <taxon>Streptophyta</taxon>
        <taxon>Embryophyta</taxon>
        <taxon>Tracheophyta</taxon>
        <taxon>Spermatophyta</taxon>
        <taxon>Magnoliopsida</taxon>
        <taxon>eudicotyledons</taxon>
        <taxon>Gunneridae</taxon>
        <taxon>Pentapetalae</taxon>
        <taxon>rosids</taxon>
        <taxon>malvids</taxon>
        <taxon>Malvales</taxon>
        <taxon>Malvaceae</taxon>
        <taxon>Byttnerioideae</taxon>
        <taxon>Theobroma</taxon>
    </lineage>
</organism>
<proteinExistence type="predicted"/>
<accession>A0A061FMT1</accession>
<dbReference type="GO" id="GO:0043531">
    <property type="term" value="F:ADP binding"/>
    <property type="evidence" value="ECO:0007669"/>
    <property type="project" value="InterPro"/>
</dbReference>
<dbReference type="InterPro" id="IPR032675">
    <property type="entry name" value="LRR_dom_sf"/>
</dbReference>
<feature type="domain" description="Disease resistance protein winged helix" evidence="3">
    <location>
        <begin position="81"/>
        <end position="156"/>
    </location>
</feature>
<keyword evidence="1" id="KW-0677">Repeat</keyword>
<dbReference type="InterPro" id="IPR058922">
    <property type="entry name" value="WHD_DRP"/>
</dbReference>
<dbReference type="OMA" id="WESRERM"/>
<dbReference type="Gene3D" id="3.80.10.10">
    <property type="entry name" value="Ribonuclease Inhibitor"/>
    <property type="match status" value="2"/>
</dbReference>